<comment type="caution">
    <text evidence="2">The sequence shown here is derived from an EMBL/GenBank/DDBJ whole genome shotgun (WGS) entry which is preliminary data.</text>
</comment>
<feature type="compositionally biased region" description="Basic and acidic residues" evidence="1">
    <location>
        <begin position="118"/>
        <end position="132"/>
    </location>
</feature>
<dbReference type="AlphaFoldDB" id="A0ABD1LRU7"/>
<feature type="region of interest" description="Disordered" evidence="1">
    <location>
        <begin position="117"/>
        <end position="149"/>
    </location>
</feature>
<dbReference type="Proteomes" id="UP001603857">
    <property type="component" value="Unassembled WGS sequence"/>
</dbReference>
<evidence type="ECO:0000256" key="1">
    <source>
        <dbReference type="SAM" id="MobiDB-lite"/>
    </source>
</evidence>
<accession>A0ABD1LRU7</accession>
<proteinExistence type="predicted"/>
<reference evidence="2 3" key="1">
    <citation type="submission" date="2024-08" db="EMBL/GenBank/DDBJ databases">
        <title>Insights into the chromosomal genome structure of Flemingia macrophylla.</title>
        <authorList>
            <person name="Ding Y."/>
            <person name="Zhao Y."/>
            <person name="Bi W."/>
            <person name="Wu M."/>
            <person name="Zhao G."/>
            <person name="Gong Y."/>
            <person name="Li W."/>
            <person name="Zhang P."/>
        </authorList>
    </citation>
    <scope>NUCLEOTIDE SEQUENCE [LARGE SCALE GENOMIC DNA]</scope>
    <source>
        <strain evidence="2">DYQJB</strain>
        <tissue evidence="2">Leaf</tissue>
    </source>
</reference>
<evidence type="ECO:0000313" key="2">
    <source>
        <dbReference type="EMBL" id="KAL2326230.1"/>
    </source>
</evidence>
<dbReference type="EMBL" id="JBGMDY010000008">
    <property type="protein sequence ID" value="KAL2326230.1"/>
    <property type="molecule type" value="Genomic_DNA"/>
</dbReference>
<organism evidence="2 3">
    <name type="scientific">Flemingia macrophylla</name>
    <dbReference type="NCBI Taxonomy" id="520843"/>
    <lineage>
        <taxon>Eukaryota</taxon>
        <taxon>Viridiplantae</taxon>
        <taxon>Streptophyta</taxon>
        <taxon>Embryophyta</taxon>
        <taxon>Tracheophyta</taxon>
        <taxon>Spermatophyta</taxon>
        <taxon>Magnoliopsida</taxon>
        <taxon>eudicotyledons</taxon>
        <taxon>Gunneridae</taxon>
        <taxon>Pentapetalae</taxon>
        <taxon>rosids</taxon>
        <taxon>fabids</taxon>
        <taxon>Fabales</taxon>
        <taxon>Fabaceae</taxon>
        <taxon>Papilionoideae</taxon>
        <taxon>50 kb inversion clade</taxon>
        <taxon>NPAAA clade</taxon>
        <taxon>indigoferoid/millettioid clade</taxon>
        <taxon>Phaseoleae</taxon>
        <taxon>Flemingia</taxon>
    </lineage>
</organism>
<gene>
    <name evidence="2" type="ORF">Fmac_025288</name>
</gene>
<evidence type="ECO:0000313" key="3">
    <source>
        <dbReference type="Proteomes" id="UP001603857"/>
    </source>
</evidence>
<keyword evidence="3" id="KW-1185">Reference proteome</keyword>
<name>A0ABD1LRU7_9FABA</name>
<sequence>MLTIVDDLVSVDTLIEERLTVELINEYIQNSSTIFCLITSHHIPTIGQHREREEIESRINREPCPLFRRRTRRSKRVTPKEGGAGYLLDNGGRVFLQKLDSGDLVEERLCGEVTTKAATDRRGRGGVREGKSLELSMKGGTRSLPSNKL</sequence>
<protein>
    <submittedName>
        <fullName evidence="2">Uncharacterized protein</fullName>
    </submittedName>
</protein>